<dbReference type="EMBL" id="LAZR01004541">
    <property type="protein sequence ID" value="KKN07681.1"/>
    <property type="molecule type" value="Genomic_DNA"/>
</dbReference>
<name>A0A0F9Q323_9ZZZZ</name>
<evidence type="ECO:0000313" key="1">
    <source>
        <dbReference type="EMBL" id="KKN07681.1"/>
    </source>
</evidence>
<proteinExistence type="predicted"/>
<organism evidence="1">
    <name type="scientific">marine sediment metagenome</name>
    <dbReference type="NCBI Taxonomy" id="412755"/>
    <lineage>
        <taxon>unclassified sequences</taxon>
        <taxon>metagenomes</taxon>
        <taxon>ecological metagenomes</taxon>
    </lineage>
</organism>
<reference evidence="1" key="1">
    <citation type="journal article" date="2015" name="Nature">
        <title>Complex archaea that bridge the gap between prokaryotes and eukaryotes.</title>
        <authorList>
            <person name="Spang A."/>
            <person name="Saw J.H."/>
            <person name="Jorgensen S.L."/>
            <person name="Zaremba-Niedzwiedzka K."/>
            <person name="Martijn J."/>
            <person name="Lind A.E."/>
            <person name="van Eijk R."/>
            <person name="Schleper C."/>
            <person name="Guy L."/>
            <person name="Ettema T.J."/>
        </authorList>
    </citation>
    <scope>NUCLEOTIDE SEQUENCE</scope>
</reference>
<dbReference type="AlphaFoldDB" id="A0A0F9Q323"/>
<protein>
    <submittedName>
        <fullName evidence="1">Uncharacterized protein</fullName>
    </submittedName>
</protein>
<accession>A0A0F9Q323</accession>
<gene>
    <name evidence="1" type="ORF">LCGC14_1064540</name>
</gene>
<sequence>MTTKTTKAKIPDGVKLEVTALIDHDMWAELQKQGWTDKDLEGAIKKSITFRNTVSGDLSHVPLFDIMSVELLKYY</sequence>
<comment type="caution">
    <text evidence="1">The sequence shown here is derived from an EMBL/GenBank/DDBJ whole genome shotgun (WGS) entry which is preliminary data.</text>
</comment>